<keyword evidence="2" id="KW-0812">Transmembrane</keyword>
<accession>A0AAD6TWX2</accession>
<feature type="region of interest" description="Disordered" evidence="1">
    <location>
        <begin position="575"/>
        <end position="623"/>
    </location>
</feature>
<evidence type="ECO:0000256" key="2">
    <source>
        <dbReference type="SAM" id="Phobius"/>
    </source>
</evidence>
<keyword evidence="2" id="KW-1133">Transmembrane helix</keyword>
<proteinExistence type="predicted"/>
<evidence type="ECO:0000313" key="4">
    <source>
        <dbReference type="Proteomes" id="UP001222325"/>
    </source>
</evidence>
<feature type="compositionally biased region" description="Polar residues" evidence="1">
    <location>
        <begin position="115"/>
        <end position="131"/>
    </location>
</feature>
<gene>
    <name evidence="3" type="ORF">B0H15DRAFT_1025956</name>
</gene>
<keyword evidence="4" id="KW-1185">Reference proteome</keyword>
<comment type="caution">
    <text evidence="3">The sequence shown here is derived from an EMBL/GenBank/DDBJ whole genome shotgun (WGS) entry which is preliminary data.</text>
</comment>
<name>A0AAD6TWX2_9AGAR</name>
<keyword evidence="2" id="KW-0472">Membrane</keyword>
<dbReference type="EMBL" id="JARJCN010000068">
    <property type="protein sequence ID" value="KAJ7078182.1"/>
    <property type="molecule type" value="Genomic_DNA"/>
</dbReference>
<protein>
    <submittedName>
        <fullName evidence="3">Uncharacterized protein</fullName>
    </submittedName>
</protein>
<feature type="region of interest" description="Disordered" evidence="1">
    <location>
        <begin position="112"/>
        <end position="163"/>
    </location>
</feature>
<dbReference type="Proteomes" id="UP001222325">
    <property type="component" value="Unassembled WGS sequence"/>
</dbReference>
<sequence>MSAPRADSVCANEDEGQVLARVIDAVVGRMHATLYADVPAADVEAGGGIGGGDEAPPYDIGDVEEGTSRLRSRDSATHDADAACQRSPAASALAAAHRHRIVALLGDASSLSSGRYPSQLPSPTSPASSQVARARKPPFILAPASTPPSCTHRARSTVRHRRARTSSVQDLGCCAQRCSPRRLRASHAWAHARKPRPHAPSLRPVPMPAPLALSSPVGRPLRSRAVPLTRSLLALCSPFAPAFATPFASAVAPVLSFPPRGHAATGPSRSQAPSPPCPPLHLILATSRTPPCPVSSRFPRPIPRLSLCAGPQPPAHPRICRTRDADEWPPHFTSDLAVRSTPCDTPSSALVRVHLACIVVVRPTARRAARVDSPAHSRVAVLVPLWALTWRISAPREASVDSKPRPCIPAQCRRAAFKQTPPCSVRDAAAATGVSKLRLEGTSPPLGSLLTAWEVPRRRSRNHYTSLPRHRPRCRLQEHRRRILRLTALRPRPPAFPGPTADGRFPTSPRPAHPRVRLRWLARTIPAFNASPTCAMSRLRAICTSRRPARCPPREPPLPRAELALRRFARGAGGASCELGATPRESRPAPSLGLRSVPAALRSSEPGERSGTEQTRGATPVAGLGHFARPAAAYGLEQGERSGARAIRRRTRSCCHASRALARHFARARCIENRRGTRQMEHNGGGVLRPMEVSCPVSNAPWKRSIRTRRRGLRRRRCRAASAPFYLVLLLYLAESNFFLRLFYRGTLLLRKPPRYPARQR</sequence>
<evidence type="ECO:0000256" key="1">
    <source>
        <dbReference type="SAM" id="MobiDB-lite"/>
    </source>
</evidence>
<feature type="region of interest" description="Disordered" evidence="1">
    <location>
        <begin position="490"/>
        <end position="512"/>
    </location>
</feature>
<reference evidence="3" key="1">
    <citation type="submission" date="2023-03" db="EMBL/GenBank/DDBJ databases">
        <title>Massive genome expansion in bonnet fungi (Mycena s.s.) driven by repeated elements and novel gene families across ecological guilds.</title>
        <authorList>
            <consortium name="Lawrence Berkeley National Laboratory"/>
            <person name="Harder C.B."/>
            <person name="Miyauchi S."/>
            <person name="Viragh M."/>
            <person name="Kuo A."/>
            <person name="Thoen E."/>
            <person name="Andreopoulos B."/>
            <person name="Lu D."/>
            <person name="Skrede I."/>
            <person name="Drula E."/>
            <person name="Henrissat B."/>
            <person name="Morin E."/>
            <person name="Kohler A."/>
            <person name="Barry K."/>
            <person name="LaButti K."/>
            <person name="Morin E."/>
            <person name="Salamov A."/>
            <person name="Lipzen A."/>
            <person name="Mereny Z."/>
            <person name="Hegedus B."/>
            <person name="Baldrian P."/>
            <person name="Stursova M."/>
            <person name="Weitz H."/>
            <person name="Taylor A."/>
            <person name="Grigoriev I.V."/>
            <person name="Nagy L.G."/>
            <person name="Martin F."/>
            <person name="Kauserud H."/>
        </authorList>
    </citation>
    <scope>NUCLEOTIDE SEQUENCE</scope>
    <source>
        <strain evidence="3">CBHHK173m</strain>
    </source>
</reference>
<evidence type="ECO:0000313" key="3">
    <source>
        <dbReference type="EMBL" id="KAJ7078182.1"/>
    </source>
</evidence>
<organism evidence="3 4">
    <name type="scientific">Mycena belliarum</name>
    <dbReference type="NCBI Taxonomy" id="1033014"/>
    <lineage>
        <taxon>Eukaryota</taxon>
        <taxon>Fungi</taxon>
        <taxon>Dikarya</taxon>
        <taxon>Basidiomycota</taxon>
        <taxon>Agaricomycotina</taxon>
        <taxon>Agaricomycetes</taxon>
        <taxon>Agaricomycetidae</taxon>
        <taxon>Agaricales</taxon>
        <taxon>Marasmiineae</taxon>
        <taxon>Mycenaceae</taxon>
        <taxon>Mycena</taxon>
    </lineage>
</organism>
<feature type="transmembrane region" description="Helical" evidence="2">
    <location>
        <begin position="723"/>
        <end position="744"/>
    </location>
</feature>
<feature type="compositionally biased region" description="Basic residues" evidence="1">
    <location>
        <begin position="152"/>
        <end position="163"/>
    </location>
</feature>
<dbReference type="AlphaFoldDB" id="A0AAD6TWX2"/>